<dbReference type="SUPFAM" id="SSF55729">
    <property type="entry name" value="Acyl-CoA N-acyltransferases (Nat)"/>
    <property type="match status" value="1"/>
</dbReference>
<dbReference type="Gene3D" id="3.30.460.10">
    <property type="entry name" value="Beta Polymerase, domain 2"/>
    <property type="match status" value="1"/>
</dbReference>
<gene>
    <name evidence="2" type="ORF">Lbir_1334</name>
    <name evidence="3" type="ORF">NCTC12437_02630</name>
</gene>
<dbReference type="AlphaFoldDB" id="A0A378IE83"/>
<dbReference type="Pfam" id="PF13302">
    <property type="entry name" value="Acetyltransf_3"/>
    <property type="match status" value="1"/>
</dbReference>
<feature type="domain" description="N-acetyltransferase" evidence="1">
    <location>
        <begin position="4"/>
        <end position="165"/>
    </location>
</feature>
<dbReference type="InterPro" id="IPR007344">
    <property type="entry name" value="GrpB/CoaE"/>
</dbReference>
<dbReference type="PANTHER" id="PTHR34822">
    <property type="entry name" value="GRPB DOMAIN PROTEIN (AFU_ORTHOLOGUE AFUA_1G01530)"/>
    <property type="match status" value="1"/>
</dbReference>
<proteinExistence type="predicted"/>
<accession>A0A378IE83</accession>
<dbReference type="PROSITE" id="PS51186">
    <property type="entry name" value="GNAT"/>
    <property type="match status" value="1"/>
</dbReference>
<evidence type="ECO:0000259" key="1">
    <source>
        <dbReference type="PROSITE" id="PS51186"/>
    </source>
</evidence>
<dbReference type="InterPro" id="IPR000182">
    <property type="entry name" value="GNAT_dom"/>
</dbReference>
<dbReference type="Gene3D" id="3.40.630.30">
    <property type="match status" value="1"/>
</dbReference>
<sequence length="348" mass="40732">MEDIIIREPEIEDKQSFLQAMQHSQSFHYPWVTPPLTAKEYDDFFLRTLKSNQKSFFVCNRSNDLLGVFNITEIVRGLFQNAYLGFYSVADYTGKGYMSVGLKLVLHQVFNELKLHRLEANIQPDNRRSIQLVKNNGFRYEGFSPRYLKINNEWRGHEHWAITVEDYIAESPEILKKDHVTLEPYNPEWPSLAQREIDKIKSVFPEHSIIDIQHIGSTAIAGLSAKPILDIQIAVPSLESTKLIAVPILQKLGYEYWADNPDPGRMFFVKGMPPYGEKRTHHVHIVEQNSAHWRNKLLFRDYLRLHPDVASEYEQLKFKLAQEHLYDREKYTDEKLSFVSKVLQLAQR</sequence>
<evidence type="ECO:0000313" key="2">
    <source>
        <dbReference type="EMBL" id="KTC72559.1"/>
    </source>
</evidence>
<reference evidence="2 4" key="1">
    <citation type="submission" date="2015-11" db="EMBL/GenBank/DDBJ databases">
        <title>Genomic analysis of 38 Legionella species identifies large and diverse effector repertoires.</title>
        <authorList>
            <person name="Burstein D."/>
            <person name="Amaro F."/>
            <person name="Zusman T."/>
            <person name="Lifshitz Z."/>
            <person name="Cohen O."/>
            <person name="Gilbert J.A."/>
            <person name="Pupko T."/>
            <person name="Shuman H.A."/>
            <person name="Segal G."/>
        </authorList>
    </citation>
    <scope>NUCLEOTIDE SEQUENCE [LARGE SCALE GENOMIC DNA]</scope>
    <source>
        <strain evidence="2 4">CDC#1407-AL-14</strain>
    </source>
</reference>
<dbReference type="InterPro" id="IPR043519">
    <property type="entry name" value="NT_sf"/>
</dbReference>
<evidence type="ECO:0000313" key="3">
    <source>
        <dbReference type="EMBL" id="STX32831.1"/>
    </source>
</evidence>
<dbReference type="InterPro" id="IPR016181">
    <property type="entry name" value="Acyl_CoA_acyltransferase"/>
</dbReference>
<name>A0A378IE83_9GAMM</name>
<dbReference type="PANTHER" id="PTHR34822:SF1">
    <property type="entry name" value="GRPB FAMILY PROTEIN"/>
    <property type="match status" value="1"/>
</dbReference>
<keyword evidence="4" id="KW-1185">Reference proteome</keyword>
<dbReference type="Pfam" id="PF04229">
    <property type="entry name" value="GrpB"/>
    <property type="match status" value="1"/>
</dbReference>
<organism evidence="3 5">
    <name type="scientific">Legionella birminghamensis</name>
    <dbReference type="NCBI Taxonomy" id="28083"/>
    <lineage>
        <taxon>Bacteria</taxon>
        <taxon>Pseudomonadati</taxon>
        <taxon>Pseudomonadota</taxon>
        <taxon>Gammaproteobacteria</taxon>
        <taxon>Legionellales</taxon>
        <taxon>Legionellaceae</taxon>
        <taxon>Legionella</taxon>
    </lineage>
</organism>
<dbReference type="Proteomes" id="UP000255066">
    <property type="component" value="Unassembled WGS sequence"/>
</dbReference>
<dbReference type="STRING" id="28083.Lbir_1334"/>
<evidence type="ECO:0000313" key="4">
    <source>
        <dbReference type="Proteomes" id="UP000054735"/>
    </source>
</evidence>
<dbReference type="GO" id="GO:0016747">
    <property type="term" value="F:acyltransferase activity, transferring groups other than amino-acyl groups"/>
    <property type="evidence" value="ECO:0007669"/>
    <property type="project" value="InterPro"/>
</dbReference>
<dbReference type="OrthoDB" id="9801669at2"/>
<dbReference type="SUPFAM" id="SSF81301">
    <property type="entry name" value="Nucleotidyltransferase"/>
    <property type="match status" value="1"/>
</dbReference>
<evidence type="ECO:0000313" key="5">
    <source>
        <dbReference type="Proteomes" id="UP000255066"/>
    </source>
</evidence>
<dbReference type="EMBL" id="UGNW01000001">
    <property type="protein sequence ID" value="STX32831.1"/>
    <property type="molecule type" value="Genomic_DNA"/>
</dbReference>
<protein>
    <submittedName>
        <fullName evidence="2">Multifunctional nucleotidyltransferase/glutamate rich protein GrpB/ribosomal protein alanine acetyltransferase</fullName>
    </submittedName>
    <submittedName>
        <fullName evidence="3">Ribosomal-protein-S5p-alanine acetyltransferase</fullName>
    </submittedName>
</protein>
<dbReference type="Proteomes" id="UP000054735">
    <property type="component" value="Unassembled WGS sequence"/>
</dbReference>
<dbReference type="EMBL" id="LNXT01000015">
    <property type="protein sequence ID" value="KTC72559.1"/>
    <property type="molecule type" value="Genomic_DNA"/>
</dbReference>
<keyword evidence="3" id="KW-0808">Transferase</keyword>
<reference evidence="3 5" key="2">
    <citation type="submission" date="2018-06" db="EMBL/GenBank/DDBJ databases">
        <authorList>
            <consortium name="Pathogen Informatics"/>
            <person name="Doyle S."/>
        </authorList>
    </citation>
    <scope>NUCLEOTIDE SEQUENCE [LARGE SCALE GENOMIC DNA]</scope>
    <source>
        <strain evidence="3 5">NCTC12437</strain>
    </source>
</reference>
<dbReference type="RefSeq" id="WP_058523401.1">
    <property type="nucleotide sequence ID" value="NZ_CAAAHV010000042.1"/>
</dbReference>